<keyword evidence="2" id="KW-1133">Transmembrane helix</keyword>
<evidence type="ECO:0000313" key="4">
    <source>
        <dbReference type="Proteomes" id="UP000824107"/>
    </source>
</evidence>
<feature type="transmembrane region" description="Helical" evidence="2">
    <location>
        <begin position="6"/>
        <end position="24"/>
    </location>
</feature>
<reference evidence="3" key="1">
    <citation type="submission" date="2020-10" db="EMBL/GenBank/DDBJ databases">
        <authorList>
            <person name="Gilroy R."/>
        </authorList>
    </citation>
    <scope>NUCLEOTIDE SEQUENCE</scope>
    <source>
        <strain evidence="3">ChiW3-316</strain>
    </source>
</reference>
<evidence type="ECO:0000313" key="3">
    <source>
        <dbReference type="EMBL" id="HIU53051.1"/>
    </source>
</evidence>
<proteinExistence type="predicted"/>
<reference evidence="3" key="2">
    <citation type="journal article" date="2021" name="PeerJ">
        <title>Extensive microbial diversity within the chicken gut microbiome revealed by metagenomics and culture.</title>
        <authorList>
            <person name="Gilroy R."/>
            <person name="Ravi A."/>
            <person name="Getino M."/>
            <person name="Pursley I."/>
            <person name="Horton D.L."/>
            <person name="Alikhan N.F."/>
            <person name="Baker D."/>
            <person name="Gharbi K."/>
            <person name="Hall N."/>
            <person name="Watson M."/>
            <person name="Adriaenssens E.M."/>
            <person name="Foster-Nyarko E."/>
            <person name="Jarju S."/>
            <person name="Secka A."/>
            <person name="Antonio M."/>
            <person name="Oren A."/>
            <person name="Chaudhuri R.R."/>
            <person name="La Ragione R."/>
            <person name="Hildebrand F."/>
            <person name="Pallen M.J."/>
        </authorList>
    </citation>
    <scope>NUCLEOTIDE SEQUENCE</scope>
    <source>
        <strain evidence="3">ChiW3-316</strain>
    </source>
</reference>
<keyword evidence="2" id="KW-0472">Membrane</keyword>
<sequence>MFSGFWGWFLVVLIVAAIFGAGKLPDLRKEAEEKLKLGMAALEKGKEELNKKIAEKTKKDNAAKKTAADENRTGGEEKTDGE</sequence>
<name>A0A9D1M3U3_9PROT</name>
<evidence type="ECO:0000256" key="1">
    <source>
        <dbReference type="SAM" id="MobiDB-lite"/>
    </source>
</evidence>
<accession>A0A9D1M3U3</accession>
<gene>
    <name evidence="3" type="ORF">IAD20_03105</name>
</gene>
<evidence type="ECO:0000256" key="2">
    <source>
        <dbReference type="SAM" id="Phobius"/>
    </source>
</evidence>
<organism evidence="3 4">
    <name type="scientific">Candidatus Scatocola faecipullorum</name>
    <dbReference type="NCBI Taxonomy" id="2840917"/>
    <lineage>
        <taxon>Bacteria</taxon>
        <taxon>Pseudomonadati</taxon>
        <taxon>Pseudomonadota</taxon>
        <taxon>Alphaproteobacteria</taxon>
        <taxon>Rhodospirillales</taxon>
        <taxon>Rhodospirillaceae</taxon>
        <taxon>Rhodospirillaceae incertae sedis</taxon>
        <taxon>Candidatus Scatocola</taxon>
    </lineage>
</organism>
<protein>
    <submittedName>
        <fullName evidence="3">Twin-arginine translocase TatA/TatE family subunit</fullName>
    </submittedName>
</protein>
<feature type="region of interest" description="Disordered" evidence="1">
    <location>
        <begin position="53"/>
        <end position="82"/>
    </location>
</feature>
<dbReference type="Proteomes" id="UP000824107">
    <property type="component" value="Unassembled WGS sequence"/>
</dbReference>
<dbReference type="EMBL" id="DVNC01000022">
    <property type="protein sequence ID" value="HIU53051.1"/>
    <property type="molecule type" value="Genomic_DNA"/>
</dbReference>
<keyword evidence="2" id="KW-0812">Transmembrane</keyword>
<comment type="caution">
    <text evidence="3">The sequence shown here is derived from an EMBL/GenBank/DDBJ whole genome shotgun (WGS) entry which is preliminary data.</text>
</comment>
<dbReference type="AlphaFoldDB" id="A0A9D1M3U3"/>